<evidence type="ECO:0000259" key="1">
    <source>
        <dbReference type="Pfam" id="PF20680"/>
    </source>
</evidence>
<dbReference type="STRING" id="463040.CAL15_10165"/>
<feature type="domain" description="DUF6817" evidence="1">
    <location>
        <begin position="33"/>
        <end position="117"/>
    </location>
</feature>
<evidence type="ECO:0000313" key="2">
    <source>
        <dbReference type="EMBL" id="ARP94718.1"/>
    </source>
</evidence>
<keyword evidence="3" id="KW-1185">Reference proteome</keyword>
<proteinExistence type="predicted"/>
<dbReference type="PANTHER" id="PTHR37391:SF2">
    <property type="entry name" value="E3 UBIQUITIN-PROTEIN LIGASE"/>
    <property type="match status" value="1"/>
</dbReference>
<dbReference type="SUPFAM" id="SSF48452">
    <property type="entry name" value="TPR-like"/>
    <property type="match status" value="1"/>
</dbReference>
<gene>
    <name evidence="2" type="ORF">CAL15_10165</name>
</gene>
<dbReference type="RefSeq" id="WP_086078483.1">
    <property type="nucleotide sequence ID" value="NZ_CP021111.1"/>
</dbReference>
<dbReference type="OrthoDB" id="8812854at2"/>
<dbReference type="KEGG" id="bgm:CAL15_10165"/>
<dbReference type="Pfam" id="PF20680">
    <property type="entry name" value="DUF6817"/>
    <property type="match status" value="1"/>
</dbReference>
<dbReference type="Proteomes" id="UP000194161">
    <property type="component" value="Chromosome"/>
</dbReference>
<dbReference type="InterPro" id="IPR011990">
    <property type="entry name" value="TPR-like_helical_dom_sf"/>
</dbReference>
<organism evidence="2 3">
    <name type="scientific">Bordetella genomosp. 13</name>
    <dbReference type="NCBI Taxonomy" id="463040"/>
    <lineage>
        <taxon>Bacteria</taxon>
        <taxon>Pseudomonadati</taxon>
        <taxon>Pseudomonadota</taxon>
        <taxon>Betaproteobacteria</taxon>
        <taxon>Burkholderiales</taxon>
        <taxon>Alcaligenaceae</taxon>
        <taxon>Bordetella</taxon>
    </lineage>
</organism>
<accession>A0A1W6ZBF1</accession>
<sequence length="363" mass="41092">MSDERDVSAWVDGWLAGEQAALDPEYPRLMTLLNRRRAGQSWHKHGTFRDHLTTVYRMLKTWGQDRDTCLCGLFHSVYSNEYVDLALFDPREGRDVLAGEVGGGTEQLIHRFCTIPRTAMVLDMLARDRIPAEGIELRRGDEVFRLTQREVAVFTVVTVADLVEQWYSWQEDTMSSYPHTGRLDAAPLWSVTLWPGPFRPGSSGLALASRLARHLPALGIPVPPVFERCTRTLDARDESAAAALYWQVASLNVPLVDPAHTRNLLEAAIAHNPWVGEPYLQLAQVFLMQGNYEAAAERARQGLRLLSDWGVQWDKRVTWEGWIVWGRMLVQRAQDRTWPGVLRDFNNLGLVRPDAPVLQSVAA</sequence>
<reference evidence="2 3" key="1">
    <citation type="submission" date="2017-05" db="EMBL/GenBank/DDBJ databases">
        <title>Complete and WGS of Bordetella genogroups.</title>
        <authorList>
            <person name="Spilker T."/>
            <person name="LiPuma J."/>
        </authorList>
    </citation>
    <scope>NUCLEOTIDE SEQUENCE [LARGE SCALE GENOMIC DNA]</scope>
    <source>
        <strain evidence="2 3">AU7206</strain>
    </source>
</reference>
<dbReference type="AlphaFoldDB" id="A0A1W6ZBF1"/>
<evidence type="ECO:0000313" key="3">
    <source>
        <dbReference type="Proteomes" id="UP000194161"/>
    </source>
</evidence>
<dbReference type="InterPro" id="IPR049202">
    <property type="entry name" value="DUF6817"/>
</dbReference>
<dbReference type="EMBL" id="CP021111">
    <property type="protein sequence ID" value="ARP94718.1"/>
    <property type="molecule type" value="Genomic_DNA"/>
</dbReference>
<name>A0A1W6ZBF1_9BORD</name>
<dbReference type="PANTHER" id="PTHR37391">
    <property type="entry name" value="E3 UBIQUITIN-PROTEIN LIGASE"/>
    <property type="match status" value="1"/>
</dbReference>
<protein>
    <recommendedName>
        <fullName evidence="1">DUF6817 domain-containing protein</fullName>
    </recommendedName>
</protein>